<reference evidence="3 5" key="2">
    <citation type="submission" date="2023-07" db="EMBL/GenBank/DDBJ databases">
        <title>Genomic Encyclopedia of Type Strains, Phase IV (KMG-IV): sequencing the most valuable type-strain genomes for metagenomic binning, comparative biology and taxonomic classification.</title>
        <authorList>
            <person name="Goeker M."/>
        </authorList>
    </citation>
    <scope>NUCLEOTIDE SEQUENCE [LARGE SCALE GENOMIC DNA]</scope>
    <source>
        <strain evidence="3 5">DSM 338</strain>
    </source>
</reference>
<dbReference type="AlphaFoldDB" id="A0A9W6CRH3"/>
<dbReference type="InterPro" id="IPR050744">
    <property type="entry name" value="AI-2_Isomerase_LsrG"/>
</dbReference>
<reference evidence="2" key="1">
    <citation type="submission" date="2022-12" db="EMBL/GenBank/DDBJ databases">
        <title>Reference genome sequencing for broad-spectrum identification of bacterial and archaeal isolates by mass spectrometry.</title>
        <authorList>
            <person name="Sekiguchi Y."/>
            <person name="Tourlousse D.M."/>
        </authorList>
    </citation>
    <scope>NUCLEOTIDE SEQUENCE</scope>
    <source>
        <strain evidence="2">301</strain>
    </source>
</reference>
<gene>
    <name evidence="3" type="ORF">GGQ86_003918</name>
    <name evidence="2" type="ORF">XFLAVUS301_36980</name>
</gene>
<dbReference type="PANTHER" id="PTHR33336">
    <property type="entry name" value="QUINOL MONOOXYGENASE YGIN-RELATED"/>
    <property type="match status" value="1"/>
</dbReference>
<dbReference type="Proteomes" id="UP001144397">
    <property type="component" value="Unassembled WGS sequence"/>
</dbReference>
<dbReference type="GO" id="GO:0004497">
    <property type="term" value="F:monooxygenase activity"/>
    <property type="evidence" value="ECO:0007669"/>
    <property type="project" value="UniProtKB-KW"/>
</dbReference>
<proteinExistence type="predicted"/>
<organism evidence="2 4">
    <name type="scientific">Xanthobacter flavus</name>
    <dbReference type="NCBI Taxonomy" id="281"/>
    <lineage>
        <taxon>Bacteria</taxon>
        <taxon>Pseudomonadati</taxon>
        <taxon>Pseudomonadota</taxon>
        <taxon>Alphaproteobacteria</taxon>
        <taxon>Hyphomicrobiales</taxon>
        <taxon>Xanthobacteraceae</taxon>
        <taxon>Xanthobacter</taxon>
    </lineage>
</organism>
<dbReference type="EMBL" id="BSDO01000006">
    <property type="protein sequence ID" value="GLI24024.1"/>
    <property type="molecule type" value="Genomic_DNA"/>
</dbReference>
<evidence type="ECO:0000313" key="3">
    <source>
        <dbReference type="EMBL" id="MDR6335423.1"/>
    </source>
</evidence>
<evidence type="ECO:0000313" key="5">
    <source>
        <dbReference type="Proteomes" id="UP001245370"/>
    </source>
</evidence>
<dbReference type="RefSeq" id="WP_281808846.1">
    <property type="nucleotide sequence ID" value="NZ_BSDO01000006.1"/>
</dbReference>
<dbReference type="EMBL" id="JAVDPY010000007">
    <property type="protein sequence ID" value="MDR6335423.1"/>
    <property type="molecule type" value="Genomic_DNA"/>
</dbReference>
<dbReference type="InterPro" id="IPR011008">
    <property type="entry name" value="Dimeric_a/b-barrel"/>
</dbReference>
<dbReference type="GeneID" id="95764476"/>
<protein>
    <submittedName>
        <fullName evidence="3">Quinol monooxygenase YgiN</fullName>
    </submittedName>
</protein>
<dbReference type="InterPro" id="IPR007138">
    <property type="entry name" value="ABM_dom"/>
</dbReference>
<dbReference type="Pfam" id="PF03992">
    <property type="entry name" value="ABM"/>
    <property type="match status" value="1"/>
</dbReference>
<dbReference type="PROSITE" id="PS51725">
    <property type="entry name" value="ABM"/>
    <property type="match status" value="1"/>
</dbReference>
<sequence length="99" mass="10675">MSAAPLTVIAIITAQEGQESALRALQEKLVAETRTEDGCLRYELNQSLDDGRILIFVETWETEAKWRAHIDGAALANFAAAGGGALIADKVIHRLTQVA</sequence>
<comment type="caution">
    <text evidence="2">The sequence shown here is derived from an EMBL/GenBank/DDBJ whole genome shotgun (WGS) entry which is preliminary data.</text>
</comment>
<keyword evidence="3" id="KW-0560">Oxidoreductase</keyword>
<evidence type="ECO:0000313" key="2">
    <source>
        <dbReference type="EMBL" id="GLI24024.1"/>
    </source>
</evidence>
<name>A0A9W6CRH3_XANFL</name>
<keyword evidence="3" id="KW-0503">Monooxygenase</keyword>
<keyword evidence="5" id="KW-1185">Reference proteome</keyword>
<evidence type="ECO:0000313" key="4">
    <source>
        <dbReference type="Proteomes" id="UP001144397"/>
    </source>
</evidence>
<accession>A0A9W6CRH3</accession>
<dbReference type="SUPFAM" id="SSF54909">
    <property type="entry name" value="Dimeric alpha+beta barrel"/>
    <property type="match status" value="1"/>
</dbReference>
<feature type="domain" description="ABM" evidence="1">
    <location>
        <begin position="6"/>
        <end position="95"/>
    </location>
</feature>
<evidence type="ECO:0000259" key="1">
    <source>
        <dbReference type="PROSITE" id="PS51725"/>
    </source>
</evidence>
<dbReference type="PANTHER" id="PTHR33336:SF3">
    <property type="entry name" value="ABM DOMAIN-CONTAINING PROTEIN"/>
    <property type="match status" value="1"/>
</dbReference>
<dbReference type="Gene3D" id="3.30.70.100">
    <property type="match status" value="1"/>
</dbReference>
<dbReference type="Proteomes" id="UP001245370">
    <property type="component" value="Unassembled WGS sequence"/>
</dbReference>